<dbReference type="Proteomes" id="UP000515125">
    <property type="component" value="Unplaced"/>
</dbReference>
<reference evidence="12" key="1">
    <citation type="submission" date="2025-08" db="UniProtKB">
        <authorList>
            <consortium name="RefSeq"/>
        </authorList>
    </citation>
    <scope>IDENTIFICATION</scope>
</reference>
<feature type="compositionally biased region" description="Polar residues" evidence="8">
    <location>
        <begin position="259"/>
        <end position="270"/>
    </location>
</feature>
<feature type="compositionally biased region" description="Basic and acidic residues" evidence="8">
    <location>
        <begin position="414"/>
        <end position="423"/>
    </location>
</feature>
<feature type="compositionally biased region" description="Low complexity" evidence="8">
    <location>
        <begin position="1795"/>
        <end position="1807"/>
    </location>
</feature>
<dbReference type="GO" id="GO:0006508">
    <property type="term" value="P:proteolysis"/>
    <property type="evidence" value="ECO:0007669"/>
    <property type="project" value="UniProtKB-KW"/>
</dbReference>
<dbReference type="InterPro" id="IPR050626">
    <property type="entry name" value="Peptidase_M16"/>
</dbReference>
<feature type="region of interest" description="Disordered" evidence="8">
    <location>
        <begin position="1784"/>
        <end position="1809"/>
    </location>
</feature>
<evidence type="ECO:0000256" key="2">
    <source>
        <dbReference type="ARBA" id="ARBA00022670"/>
    </source>
</evidence>
<dbReference type="SUPFAM" id="SSF63411">
    <property type="entry name" value="LuxS/MPP-like metallohydrolase"/>
    <property type="match status" value="4"/>
</dbReference>
<feature type="compositionally biased region" description="Basic and acidic residues" evidence="8">
    <location>
        <begin position="233"/>
        <end position="256"/>
    </location>
</feature>
<dbReference type="InterPro" id="IPR001431">
    <property type="entry name" value="Pept_M16_Zn_BS"/>
</dbReference>
<evidence type="ECO:0000259" key="9">
    <source>
        <dbReference type="Pfam" id="PF00675"/>
    </source>
</evidence>
<evidence type="ECO:0000256" key="6">
    <source>
        <dbReference type="ARBA" id="ARBA00023049"/>
    </source>
</evidence>
<feature type="compositionally biased region" description="Polar residues" evidence="8">
    <location>
        <begin position="1541"/>
        <end position="1551"/>
    </location>
</feature>
<dbReference type="GeneID" id="34619232"/>
<feature type="coiled-coil region" evidence="7">
    <location>
        <begin position="1932"/>
        <end position="1959"/>
    </location>
</feature>
<feature type="domain" description="Coenzyme PQQ synthesis protein F-like C-terminal lobe" evidence="10">
    <location>
        <begin position="1382"/>
        <end position="1459"/>
    </location>
</feature>
<accession>A0A6P6RRC4</accession>
<evidence type="ECO:0000256" key="4">
    <source>
        <dbReference type="ARBA" id="ARBA00022801"/>
    </source>
</evidence>
<keyword evidence="5" id="KW-0862">Zinc</keyword>
<organism evidence="11 12">
    <name type="scientific">Cyclospora cayetanensis</name>
    <dbReference type="NCBI Taxonomy" id="88456"/>
    <lineage>
        <taxon>Eukaryota</taxon>
        <taxon>Sar</taxon>
        <taxon>Alveolata</taxon>
        <taxon>Apicomplexa</taxon>
        <taxon>Conoidasida</taxon>
        <taxon>Coccidia</taxon>
        <taxon>Eucoccidiorida</taxon>
        <taxon>Eimeriorina</taxon>
        <taxon>Eimeriidae</taxon>
        <taxon>Cyclospora</taxon>
    </lineage>
</organism>
<dbReference type="PANTHER" id="PTHR43690:SF18">
    <property type="entry name" value="INSULIN-DEGRADING ENZYME-RELATED"/>
    <property type="match status" value="1"/>
</dbReference>
<feature type="compositionally biased region" description="Polar residues" evidence="8">
    <location>
        <begin position="1568"/>
        <end position="1577"/>
    </location>
</feature>
<dbReference type="InterPro" id="IPR054734">
    <property type="entry name" value="PqqF-like_C_4"/>
</dbReference>
<feature type="region of interest" description="Disordered" evidence="8">
    <location>
        <begin position="792"/>
        <end position="818"/>
    </location>
</feature>
<feature type="compositionally biased region" description="Polar residues" evidence="8">
    <location>
        <begin position="328"/>
        <end position="343"/>
    </location>
</feature>
<dbReference type="RefSeq" id="XP_026190353.1">
    <property type="nucleotide sequence ID" value="XM_026334568.1"/>
</dbReference>
<keyword evidence="2" id="KW-0645">Protease</keyword>
<protein>
    <submittedName>
        <fullName evidence="12">Nardilysin</fullName>
    </submittedName>
</protein>
<proteinExistence type="inferred from homology"/>
<keyword evidence="11" id="KW-1185">Reference proteome</keyword>
<dbReference type="Gene3D" id="3.30.830.10">
    <property type="entry name" value="Metalloenzyme, LuxS/M16 peptidase-like"/>
    <property type="match status" value="4"/>
</dbReference>
<feature type="compositionally biased region" description="Polar residues" evidence="8">
    <location>
        <begin position="222"/>
        <end position="232"/>
    </location>
</feature>
<dbReference type="PANTHER" id="PTHR43690">
    <property type="entry name" value="NARDILYSIN"/>
    <property type="match status" value="1"/>
</dbReference>
<evidence type="ECO:0000313" key="12">
    <source>
        <dbReference type="RefSeq" id="XP_026190353.1"/>
    </source>
</evidence>
<feature type="compositionally biased region" description="Low complexity" evidence="8">
    <location>
        <begin position="177"/>
        <end position="189"/>
    </location>
</feature>
<keyword evidence="4" id="KW-0378">Hydrolase</keyword>
<dbReference type="InterPro" id="IPR011765">
    <property type="entry name" value="Pept_M16_N"/>
</dbReference>
<dbReference type="GO" id="GO:0004222">
    <property type="term" value="F:metalloendopeptidase activity"/>
    <property type="evidence" value="ECO:0007669"/>
    <property type="project" value="InterPro"/>
</dbReference>
<feature type="region of interest" description="Disordered" evidence="8">
    <location>
        <begin position="157"/>
        <end position="447"/>
    </location>
</feature>
<comment type="similarity">
    <text evidence="1">Belongs to the peptidase M16 family.</text>
</comment>
<feature type="compositionally biased region" description="Polar residues" evidence="8">
    <location>
        <begin position="291"/>
        <end position="314"/>
    </location>
</feature>
<name>A0A6P6RRC4_9EIME</name>
<keyword evidence="7" id="KW-0175">Coiled coil</keyword>
<dbReference type="PROSITE" id="PS00143">
    <property type="entry name" value="INSULINASE"/>
    <property type="match status" value="1"/>
</dbReference>
<feature type="compositionally biased region" description="Low complexity" evidence="8">
    <location>
        <begin position="204"/>
        <end position="213"/>
    </location>
</feature>
<sequence>MADAARQYPGSIGVKMVFVAVKQSHCIEIAAYARNPRALRLSLETRKPRWCAVKARVYHWGLLAGGSPLRGCKAHCREHPLALSHLPPGASANGTLGSMRYGVTGTPRRPPWAPASTLLWGILQLVLILSTKETQSHRQFRSRRLLGRVSTSLDSPLAFPHAEDHGSLDDSVEVPHLSSSAGSLSEHSLPLTSRPTGFTEVNASPQSSSSTDSPMRKRPQGTGRTNRQPSANRDTDRPVEESQPHEGEPDSPEVHEFSPSGSKGPLQTKTPVAAEEALDVEQSGTEPAELSESSSHQGILADSDSNTEGAQQNLKDSRVSTVPPPRSDISSGQESKSVGSVPQSKPVLPTYQATSNDGDEDETQEDSLSGAAPVEQHEAPEGLKGPGNVSTMHDEVPETAHSPPKTLPNHRKHTELQQEKPTEEYDQEETAQVREEEQTNAQIHDSTLNHDDELLESHEQEGAYGGAGEPSNAPDLGSSNLHRKEFSQKGLKVVDPDDVPTVEELLQQLSQPVSAAHQTIKKPDLDKADYAAFKLRDLGLSGLVSVDPKQETGAFAISVGCGYFHDPPELPGLAHMLEHMIFLGSASQPQATSWDELINSRSGVHNAHTKPDTTTFYVTAPTQHIPELLDVFLQHLLTPALLPEQVQSEAMALQYEHEKNTPDLERVALHIALMHLPDSGTPIATSAASKPPVSAKFGTGSLDTLCNKPTESGIDLLQSLRHFHQKCYVPSNMSIAMRMGNPHADGSEHSYRLLDVVDIISTKFSQNVKEASNEPSGKTRASFVELHNPLSSPLVPTKMTDEESSQEMDVPNVPEETNSDKLNEALTTQALPQGTIIRLMRAHGWRRRLFIFWSAPAEFTNNLLELECQPSALVQHLLEHPVKGSLLSTLKQKGYITRGEAFKHWTLRSSITGLVLDTTEKGEAEHHALLGIVRQFTSKMQSVVDKQFVRDFFTNYHALSQLLWKFQDPLPPLEQVVASAENVLQFPSRPDLTLNTGVCISLPSEEVLFKEVRRLVEAMAPGKEVVIMLQMSESSTPQEAYTEVVEYGVRYFVEHGDEPLLEEVQLTFPQPLACKLPEAQVPPHPPPSVCVFTSARMPTLTPDKSPDSKDKHTPVSPPCALVSDNDLTILWHNGAPFDKSIVRSFYRARVSETDATAQNDALGKIFSRIFAEYAKVKLAAYHGCGVDLVVAYTGGSLVFELQSFSSIFEEVTRGLGATFQETLANVTEAEFNLVVASLKEETSDFSALTSYELAMDVALSMVRQSRYSQFDLKEQLQSPELTYENFTTFIRGSLGNTAVDCFVMGDIDASDAKALALEFVGLIRSKSITFDEASGSEILNLTADVEVVLKNPIVGDVNHAYVSLYVSEPPDILESVLYSTIGDLLRAPFFDTLRTINMDGYVAFASVTELPPVAALGTIVQSSLRKPDELEEHVCTFLYEMAKIIGSNLSTSDFEQRLQWIGRSRFAREQSNFADFFSGAVSQVSARSFCFIRSEFAAVASENFAHCPVSLHEYLQKLVMGPSRRRITVKLEADAPERSSSDQTSQAQCNLPGQPPLETPAEAPIGTKRTQPLSDGTSLEGGGGKQRKGLVEQRSTDGQQVHEIGQEMQNGPEQMNTNTTPLEVDNDSTAEPLTLYATSETAIAPVGGSTELTFGPVTTTFGASGSAALSERAMASAKEEDAEALQFWKYCHLAVCRPRKVVKLTEFAEKPQVERERLLAYLREQLSSVENDDHNALWTGFETDRYCTVREATVRRTATCNDSNAHSTSKIIQEDDTWSQLASTTAGTKTHPEAETAQEASDAAQEQSHIAASLQLETQSTATAIAAMSSSGAFLPPQASTMNLPEAGVQLPLQQQQPTLSPDARQLGNAAWVQQQQQKLIQPRVAELRRFGSVPSFVFGGSAGNALSSRSQPLTEGASLNLVEGLQAARQLQARARQLQMLQSRKEAIQQEINFIENRLLMNRAAPTTTAPRSNEL</sequence>
<feature type="domain" description="Peptidase M16 N-terminal" evidence="9">
    <location>
        <begin position="547"/>
        <end position="664"/>
    </location>
</feature>
<evidence type="ECO:0000256" key="8">
    <source>
        <dbReference type="SAM" id="MobiDB-lite"/>
    </source>
</evidence>
<evidence type="ECO:0000313" key="11">
    <source>
        <dbReference type="Proteomes" id="UP000515125"/>
    </source>
</evidence>
<keyword evidence="3" id="KW-0479">Metal-binding</keyword>
<feature type="compositionally biased region" description="Polar residues" evidence="8">
    <location>
        <begin position="190"/>
        <end position="203"/>
    </location>
</feature>
<feature type="region of interest" description="Disordered" evidence="8">
    <location>
        <begin position="460"/>
        <end position="481"/>
    </location>
</feature>
<dbReference type="GO" id="GO:0046872">
    <property type="term" value="F:metal ion binding"/>
    <property type="evidence" value="ECO:0007669"/>
    <property type="project" value="UniProtKB-KW"/>
</dbReference>
<evidence type="ECO:0000256" key="5">
    <source>
        <dbReference type="ARBA" id="ARBA00022833"/>
    </source>
</evidence>
<dbReference type="Pfam" id="PF22456">
    <property type="entry name" value="PqqF-like_C_4"/>
    <property type="match status" value="1"/>
</dbReference>
<dbReference type="OrthoDB" id="354550at2759"/>
<keyword evidence="6" id="KW-0482">Metalloprotease</keyword>
<feature type="region of interest" description="Disordered" evidence="8">
    <location>
        <begin position="1533"/>
        <end position="1599"/>
    </location>
</feature>
<evidence type="ECO:0000256" key="7">
    <source>
        <dbReference type="SAM" id="Coils"/>
    </source>
</evidence>
<gene>
    <name evidence="12" type="primary">LOC34619232</name>
</gene>
<dbReference type="InterPro" id="IPR011249">
    <property type="entry name" value="Metalloenz_LuxS/M16"/>
</dbReference>
<evidence type="ECO:0000259" key="10">
    <source>
        <dbReference type="Pfam" id="PF22456"/>
    </source>
</evidence>
<evidence type="ECO:0000256" key="3">
    <source>
        <dbReference type="ARBA" id="ARBA00022723"/>
    </source>
</evidence>
<dbReference type="Pfam" id="PF00675">
    <property type="entry name" value="Peptidase_M16"/>
    <property type="match status" value="1"/>
</dbReference>
<evidence type="ECO:0000256" key="1">
    <source>
        <dbReference type="ARBA" id="ARBA00007261"/>
    </source>
</evidence>